<accession>A0A939RX40</accession>
<keyword evidence="2" id="KW-0808">Transferase</keyword>
<dbReference type="Proteomes" id="UP000664398">
    <property type="component" value="Unassembled WGS sequence"/>
</dbReference>
<dbReference type="Pfam" id="PF01075">
    <property type="entry name" value="Glyco_transf_9"/>
    <property type="match status" value="1"/>
</dbReference>
<reference evidence="3" key="1">
    <citation type="submission" date="2021-03" db="EMBL/GenBank/DDBJ databases">
        <title>Leucobacter chromiisoli sp. nov., isolated from chromium-containing soil of chemical plant.</title>
        <authorList>
            <person name="Xu Z."/>
        </authorList>
    </citation>
    <scope>NUCLEOTIDE SEQUENCE</scope>
    <source>
        <strain evidence="3">A2</strain>
    </source>
</reference>
<gene>
    <name evidence="3" type="ORF">J4H91_03120</name>
</gene>
<name>A0A939RX40_9MICO</name>
<proteinExistence type="predicted"/>
<dbReference type="CDD" id="cd03789">
    <property type="entry name" value="GT9_LPS_heptosyltransferase"/>
    <property type="match status" value="1"/>
</dbReference>
<evidence type="ECO:0000256" key="2">
    <source>
        <dbReference type="ARBA" id="ARBA00022679"/>
    </source>
</evidence>
<keyword evidence="4" id="KW-1185">Reference proteome</keyword>
<evidence type="ECO:0000256" key="1">
    <source>
        <dbReference type="ARBA" id="ARBA00022676"/>
    </source>
</evidence>
<dbReference type="SUPFAM" id="SSF53756">
    <property type="entry name" value="UDP-Glycosyltransferase/glycogen phosphorylase"/>
    <property type="match status" value="1"/>
</dbReference>
<dbReference type="InterPro" id="IPR051199">
    <property type="entry name" value="LPS_LOS_Heptosyltrfase"/>
</dbReference>
<dbReference type="RefSeq" id="WP_208044799.1">
    <property type="nucleotide sequence ID" value="NZ_JAGDYL010000004.1"/>
</dbReference>
<dbReference type="GO" id="GO:0008713">
    <property type="term" value="F:ADP-heptose-lipopolysaccharide heptosyltransferase activity"/>
    <property type="evidence" value="ECO:0007669"/>
    <property type="project" value="TreeGrafter"/>
</dbReference>
<dbReference type="Gene3D" id="3.40.50.2000">
    <property type="entry name" value="Glycogen Phosphorylase B"/>
    <property type="match status" value="2"/>
</dbReference>
<keyword evidence="1" id="KW-0328">Glycosyltransferase</keyword>
<protein>
    <submittedName>
        <fullName evidence="3">Glycosyltransferase family 9 protein</fullName>
    </submittedName>
</protein>
<evidence type="ECO:0000313" key="3">
    <source>
        <dbReference type="EMBL" id="MBO1804308.1"/>
    </source>
</evidence>
<dbReference type="AlphaFoldDB" id="A0A939RX40"/>
<comment type="caution">
    <text evidence="3">The sequence shown here is derived from an EMBL/GenBank/DDBJ whole genome shotgun (WGS) entry which is preliminary data.</text>
</comment>
<evidence type="ECO:0000313" key="4">
    <source>
        <dbReference type="Proteomes" id="UP000664398"/>
    </source>
</evidence>
<dbReference type="GO" id="GO:0005829">
    <property type="term" value="C:cytosol"/>
    <property type="evidence" value="ECO:0007669"/>
    <property type="project" value="TreeGrafter"/>
</dbReference>
<dbReference type="PANTHER" id="PTHR30160:SF1">
    <property type="entry name" value="LIPOPOLYSACCHARIDE 1,2-N-ACETYLGLUCOSAMINETRANSFERASE-RELATED"/>
    <property type="match status" value="1"/>
</dbReference>
<dbReference type="InterPro" id="IPR002201">
    <property type="entry name" value="Glyco_trans_9"/>
</dbReference>
<dbReference type="GO" id="GO:0009244">
    <property type="term" value="P:lipopolysaccharide core region biosynthetic process"/>
    <property type="evidence" value="ECO:0007669"/>
    <property type="project" value="TreeGrafter"/>
</dbReference>
<dbReference type="PANTHER" id="PTHR30160">
    <property type="entry name" value="TETRAACYLDISACCHARIDE 4'-KINASE-RELATED"/>
    <property type="match status" value="1"/>
</dbReference>
<dbReference type="EMBL" id="JAGDYL010000004">
    <property type="protein sequence ID" value="MBO1804308.1"/>
    <property type="molecule type" value="Genomic_DNA"/>
</dbReference>
<organism evidence="3 4">
    <name type="scientific">Leucobacter ruminantium</name>
    <dbReference type="NCBI Taxonomy" id="1289170"/>
    <lineage>
        <taxon>Bacteria</taxon>
        <taxon>Bacillati</taxon>
        <taxon>Actinomycetota</taxon>
        <taxon>Actinomycetes</taxon>
        <taxon>Micrococcales</taxon>
        <taxon>Microbacteriaceae</taxon>
        <taxon>Leucobacter</taxon>
    </lineage>
</organism>
<sequence length="384" mass="40304">MTDAEQFEERARALAIGPLGNRLEDVRRIAVVRGGGIGDVLFALPAIRALASAYPGAEVVLLGTPVAVELFEGRLGAPHRALVLPPARGVGAPDTARDTAPDTAAETERFLAARRDEGYDLALQMHGGGRFSNPFVLGLGARCTAGTRTPDAEPLDRNLEYVYFQHEIARWLEVAGLAGAPPVELEPRLRATPGELGFACERFGEGPLVAVHPGATDPRRRWPAERFAAVASALADEGARVVIVGSSAERELCAQVADAAALGSESPSRVIDTAGALSISELVGTLARADLMIGNDSGPRHLAQALGTTTASVYWCGNLLNAGPFGRSRHRARVSWTMRCPVCGRGIVDDGGAEERCAHDVSFVGDVPVETVLADARALLGATA</sequence>